<dbReference type="SUPFAM" id="SSF55073">
    <property type="entry name" value="Nucleotide cyclase"/>
    <property type="match status" value="1"/>
</dbReference>
<dbReference type="InterPro" id="IPR029787">
    <property type="entry name" value="Nucleotide_cyclase"/>
</dbReference>
<dbReference type="InterPro" id="IPR001054">
    <property type="entry name" value="A/G_cyclase"/>
</dbReference>
<feature type="region of interest" description="Disordered" evidence="4">
    <location>
        <begin position="287"/>
        <end position="317"/>
    </location>
</feature>
<evidence type="ECO:0000256" key="1">
    <source>
        <dbReference type="ARBA" id="ARBA00022741"/>
    </source>
</evidence>
<evidence type="ECO:0000256" key="4">
    <source>
        <dbReference type="SAM" id="MobiDB-lite"/>
    </source>
</evidence>
<dbReference type="GO" id="GO:0004016">
    <property type="term" value="F:adenylate cyclase activity"/>
    <property type="evidence" value="ECO:0007669"/>
    <property type="project" value="TreeGrafter"/>
</dbReference>
<feature type="compositionally biased region" description="Polar residues" evidence="4">
    <location>
        <begin position="292"/>
        <end position="302"/>
    </location>
</feature>
<keyword evidence="1" id="KW-0547">Nucleotide-binding</keyword>
<dbReference type="AlphaFoldDB" id="A0AAW1TX44"/>
<evidence type="ECO:0000256" key="2">
    <source>
        <dbReference type="ARBA" id="ARBA00022840"/>
    </source>
</evidence>
<comment type="caution">
    <text evidence="6">The sequence shown here is derived from an EMBL/GenBank/DDBJ whole genome shotgun (WGS) entry which is preliminary data.</text>
</comment>
<dbReference type="GO" id="GO:0005524">
    <property type="term" value="F:ATP binding"/>
    <property type="evidence" value="ECO:0007669"/>
    <property type="project" value="UniProtKB-KW"/>
</dbReference>
<keyword evidence="3" id="KW-0456">Lyase</keyword>
<evidence type="ECO:0000313" key="6">
    <source>
        <dbReference type="EMBL" id="KAK9876161.1"/>
    </source>
</evidence>
<proteinExistence type="predicted"/>
<gene>
    <name evidence="6" type="ORF">WA026_011277</name>
</gene>
<dbReference type="Proteomes" id="UP001431783">
    <property type="component" value="Unassembled WGS sequence"/>
</dbReference>
<dbReference type="PANTHER" id="PTHR16305:SF28">
    <property type="entry name" value="GUANYLATE CYCLASE DOMAIN-CONTAINING PROTEIN"/>
    <property type="match status" value="1"/>
</dbReference>
<keyword evidence="7" id="KW-1185">Reference proteome</keyword>
<dbReference type="CDD" id="cd07302">
    <property type="entry name" value="CHD"/>
    <property type="match status" value="1"/>
</dbReference>
<dbReference type="GO" id="GO:0005737">
    <property type="term" value="C:cytoplasm"/>
    <property type="evidence" value="ECO:0007669"/>
    <property type="project" value="TreeGrafter"/>
</dbReference>
<feature type="compositionally biased region" description="Basic and acidic residues" evidence="4">
    <location>
        <begin position="306"/>
        <end position="317"/>
    </location>
</feature>
<accession>A0AAW1TX44</accession>
<dbReference type="PROSITE" id="PS50125">
    <property type="entry name" value="GUANYLATE_CYCLASE_2"/>
    <property type="match status" value="1"/>
</dbReference>
<evidence type="ECO:0000259" key="5">
    <source>
        <dbReference type="PROSITE" id="PS50125"/>
    </source>
</evidence>
<reference evidence="6 7" key="1">
    <citation type="submission" date="2023-03" db="EMBL/GenBank/DDBJ databases">
        <title>Genome insight into feeding habits of ladybird beetles.</title>
        <authorList>
            <person name="Li H.-S."/>
            <person name="Huang Y.-H."/>
            <person name="Pang H."/>
        </authorList>
    </citation>
    <scope>NUCLEOTIDE SEQUENCE [LARGE SCALE GENOMIC DNA]</scope>
    <source>
        <strain evidence="6">SYSU_2023b</strain>
        <tissue evidence="6">Whole body</tissue>
    </source>
</reference>
<evidence type="ECO:0000313" key="7">
    <source>
        <dbReference type="Proteomes" id="UP001431783"/>
    </source>
</evidence>
<dbReference type="PANTHER" id="PTHR16305">
    <property type="entry name" value="TESTICULAR SOLUBLE ADENYLYL CYCLASE"/>
    <property type="match status" value="1"/>
</dbReference>
<feature type="domain" description="Guanylate cyclase" evidence="5">
    <location>
        <begin position="89"/>
        <end position="227"/>
    </location>
</feature>
<name>A0AAW1TX44_9CUCU</name>
<dbReference type="GO" id="GO:0009190">
    <property type="term" value="P:cyclic nucleotide biosynthetic process"/>
    <property type="evidence" value="ECO:0007669"/>
    <property type="project" value="InterPro"/>
</dbReference>
<dbReference type="GO" id="GO:0035556">
    <property type="term" value="P:intracellular signal transduction"/>
    <property type="evidence" value="ECO:0007669"/>
    <property type="project" value="InterPro"/>
</dbReference>
<dbReference type="EMBL" id="JARQZJ010000035">
    <property type="protein sequence ID" value="KAK9876161.1"/>
    <property type="molecule type" value="Genomic_DNA"/>
</dbReference>
<organism evidence="6 7">
    <name type="scientific">Henosepilachna vigintioctopunctata</name>
    <dbReference type="NCBI Taxonomy" id="420089"/>
    <lineage>
        <taxon>Eukaryota</taxon>
        <taxon>Metazoa</taxon>
        <taxon>Ecdysozoa</taxon>
        <taxon>Arthropoda</taxon>
        <taxon>Hexapoda</taxon>
        <taxon>Insecta</taxon>
        <taxon>Pterygota</taxon>
        <taxon>Neoptera</taxon>
        <taxon>Endopterygota</taxon>
        <taxon>Coleoptera</taxon>
        <taxon>Polyphaga</taxon>
        <taxon>Cucujiformia</taxon>
        <taxon>Coccinelloidea</taxon>
        <taxon>Coccinellidae</taxon>
        <taxon>Epilachninae</taxon>
        <taxon>Epilachnini</taxon>
        <taxon>Henosepilachna</taxon>
    </lineage>
</organism>
<protein>
    <recommendedName>
        <fullName evidence="5">Guanylate cyclase domain-containing protein</fullName>
    </recommendedName>
</protein>
<keyword evidence="2" id="KW-0067">ATP-binding</keyword>
<dbReference type="Pfam" id="PF00211">
    <property type="entry name" value="Guanylate_cyc"/>
    <property type="match status" value="1"/>
</dbReference>
<evidence type="ECO:0000256" key="3">
    <source>
        <dbReference type="ARBA" id="ARBA00023239"/>
    </source>
</evidence>
<dbReference type="Gene3D" id="3.30.70.1230">
    <property type="entry name" value="Nucleotide cyclase"/>
    <property type="match status" value="1"/>
</dbReference>
<sequence>MSRKRYLGDIYTIIDQEEYIWAMRTSAYDQMVLRERGSLSADSEDILIEPDKYSPHMMLIHKTTILASFVPDEIILNVNDYSTKTFDACILSGDVSGFTELCETYNQIGSGGPTRLTDTLNNFIGAMAQEIISRGGDIIKFSGDAFLGLWKCSKNQDYTMRDYIQEAINCALIIQKNHNNFKTDVGVTLKVKLGISSGAFLFSLIGDSAVSHYIEVGQPILDSKEILELCRAGDIIITEKAYAYVDSSAYVTECLLNGRYVRIFGVGPSWRQTQKFLQQQAQTKVSEEADSDTSLSSRTSMFNRRHSSEFARKSVSM</sequence>